<evidence type="ECO:0000313" key="5">
    <source>
        <dbReference type="WBParaSite" id="TCNE_0001438601-mRNA-1"/>
    </source>
</evidence>
<name>A0A183V0W6_TOXCA</name>
<dbReference type="Proteomes" id="UP000050794">
    <property type="component" value="Unassembled WGS sequence"/>
</dbReference>
<accession>A0A183V0W6</accession>
<evidence type="ECO:0000256" key="1">
    <source>
        <dbReference type="SAM" id="MobiDB-lite"/>
    </source>
</evidence>
<reference evidence="5" key="1">
    <citation type="submission" date="2016-06" db="UniProtKB">
        <authorList>
            <consortium name="WormBaseParasite"/>
        </authorList>
    </citation>
    <scope>IDENTIFICATION</scope>
</reference>
<feature type="chain" id="PRO_5044553537" evidence="2">
    <location>
        <begin position="28"/>
        <end position="108"/>
    </location>
</feature>
<dbReference type="AlphaFoldDB" id="A0A183V0W6"/>
<evidence type="ECO:0000256" key="2">
    <source>
        <dbReference type="SAM" id="SignalP"/>
    </source>
</evidence>
<evidence type="ECO:0000313" key="3">
    <source>
        <dbReference type="EMBL" id="VDM45709.1"/>
    </source>
</evidence>
<feature type="compositionally biased region" description="Basic and acidic residues" evidence="1">
    <location>
        <begin position="71"/>
        <end position="80"/>
    </location>
</feature>
<feature type="signal peptide" evidence="2">
    <location>
        <begin position="1"/>
        <end position="27"/>
    </location>
</feature>
<dbReference type="WBParaSite" id="TCNE_0001438601-mRNA-1">
    <property type="protein sequence ID" value="TCNE_0001438601-mRNA-1"/>
    <property type="gene ID" value="TCNE_0001438601"/>
</dbReference>
<protein>
    <submittedName>
        <fullName evidence="5">Secreted protein</fullName>
    </submittedName>
</protein>
<keyword evidence="2" id="KW-0732">Signal</keyword>
<feature type="region of interest" description="Disordered" evidence="1">
    <location>
        <begin position="70"/>
        <end position="108"/>
    </location>
</feature>
<sequence length="108" mass="10994">MTSYFTAVTVALLCLVTLSTLTQLAYCEDSTIGGWTGSAASGWKGSPDGIFGGSSASSFGSGVIISSAFHSDSDEQKNTDDAGSSNQETDQPKIVMIAGGSNVPKQSC</sequence>
<gene>
    <name evidence="3" type="ORF">TCNE_LOCUS14388</name>
</gene>
<dbReference type="EMBL" id="UYWY01022225">
    <property type="protein sequence ID" value="VDM45709.1"/>
    <property type="molecule type" value="Genomic_DNA"/>
</dbReference>
<keyword evidence="4" id="KW-1185">Reference proteome</keyword>
<proteinExistence type="predicted"/>
<organism evidence="4 5">
    <name type="scientific">Toxocara canis</name>
    <name type="common">Canine roundworm</name>
    <dbReference type="NCBI Taxonomy" id="6265"/>
    <lineage>
        <taxon>Eukaryota</taxon>
        <taxon>Metazoa</taxon>
        <taxon>Ecdysozoa</taxon>
        <taxon>Nematoda</taxon>
        <taxon>Chromadorea</taxon>
        <taxon>Rhabditida</taxon>
        <taxon>Spirurina</taxon>
        <taxon>Ascaridomorpha</taxon>
        <taxon>Ascaridoidea</taxon>
        <taxon>Toxocaridae</taxon>
        <taxon>Toxocara</taxon>
    </lineage>
</organism>
<reference evidence="3 4" key="2">
    <citation type="submission" date="2018-11" db="EMBL/GenBank/DDBJ databases">
        <authorList>
            <consortium name="Pathogen Informatics"/>
        </authorList>
    </citation>
    <scope>NUCLEOTIDE SEQUENCE [LARGE SCALE GENOMIC DNA]</scope>
</reference>
<evidence type="ECO:0000313" key="4">
    <source>
        <dbReference type="Proteomes" id="UP000050794"/>
    </source>
</evidence>